<dbReference type="InterPro" id="IPR001525">
    <property type="entry name" value="C5_MeTfrase"/>
</dbReference>
<evidence type="ECO:0000256" key="5">
    <source>
        <dbReference type="ARBA" id="ARBA00022747"/>
    </source>
</evidence>
<dbReference type="OrthoDB" id="9813719at2"/>
<dbReference type="GO" id="GO:0032259">
    <property type="term" value="P:methylation"/>
    <property type="evidence" value="ECO:0007669"/>
    <property type="project" value="UniProtKB-KW"/>
</dbReference>
<evidence type="ECO:0000256" key="7">
    <source>
        <dbReference type="PROSITE-ProRule" id="PRU01016"/>
    </source>
</evidence>
<dbReference type="PRINTS" id="PR00105">
    <property type="entry name" value="C5METTRFRASE"/>
</dbReference>
<keyword evidence="3 7" id="KW-0808">Transferase</keyword>
<name>A0A4R2NE94_9BURK</name>
<evidence type="ECO:0000256" key="8">
    <source>
        <dbReference type="RuleBase" id="RU000416"/>
    </source>
</evidence>
<dbReference type="GO" id="GO:0003677">
    <property type="term" value="F:DNA binding"/>
    <property type="evidence" value="ECO:0007669"/>
    <property type="project" value="TreeGrafter"/>
</dbReference>
<dbReference type="GO" id="GO:0009307">
    <property type="term" value="P:DNA restriction-modification system"/>
    <property type="evidence" value="ECO:0007669"/>
    <property type="project" value="UniProtKB-KW"/>
</dbReference>
<dbReference type="NCBIfam" id="TIGR00675">
    <property type="entry name" value="dcm"/>
    <property type="match status" value="1"/>
</dbReference>
<comment type="catalytic activity">
    <reaction evidence="6">
        <text>a 2'-deoxycytidine in DNA + S-adenosyl-L-methionine = a 5-methyl-2'-deoxycytidine in DNA + S-adenosyl-L-homocysteine + H(+)</text>
        <dbReference type="Rhea" id="RHEA:13681"/>
        <dbReference type="Rhea" id="RHEA-COMP:11369"/>
        <dbReference type="Rhea" id="RHEA-COMP:11370"/>
        <dbReference type="ChEBI" id="CHEBI:15378"/>
        <dbReference type="ChEBI" id="CHEBI:57856"/>
        <dbReference type="ChEBI" id="CHEBI:59789"/>
        <dbReference type="ChEBI" id="CHEBI:85452"/>
        <dbReference type="ChEBI" id="CHEBI:85454"/>
        <dbReference type="EC" id="2.1.1.37"/>
    </reaction>
</comment>
<evidence type="ECO:0000256" key="1">
    <source>
        <dbReference type="ARBA" id="ARBA00011975"/>
    </source>
</evidence>
<dbReference type="InterPro" id="IPR050390">
    <property type="entry name" value="C5-Methyltransferase"/>
</dbReference>
<dbReference type="EC" id="2.1.1.37" evidence="1"/>
<evidence type="ECO:0000313" key="10">
    <source>
        <dbReference type="Proteomes" id="UP000295182"/>
    </source>
</evidence>
<dbReference type="Gene3D" id="3.90.120.10">
    <property type="entry name" value="DNA Methylase, subunit A, domain 2"/>
    <property type="match status" value="1"/>
</dbReference>
<dbReference type="EMBL" id="SLXH01000005">
    <property type="protein sequence ID" value="TCP19405.1"/>
    <property type="molecule type" value="Genomic_DNA"/>
</dbReference>
<comment type="similarity">
    <text evidence="7 8">Belongs to the class I-like SAM-binding methyltransferase superfamily. C5-methyltransferase family.</text>
</comment>
<comment type="caution">
    <text evidence="9">The sequence shown here is derived from an EMBL/GenBank/DDBJ whole genome shotgun (WGS) entry which is preliminary data.</text>
</comment>
<keyword evidence="4 7" id="KW-0949">S-adenosyl-L-methionine</keyword>
<feature type="active site" evidence="7">
    <location>
        <position position="85"/>
    </location>
</feature>
<evidence type="ECO:0000256" key="6">
    <source>
        <dbReference type="ARBA" id="ARBA00047422"/>
    </source>
</evidence>
<dbReference type="PANTHER" id="PTHR10629">
    <property type="entry name" value="CYTOSINE-SPECIFIC METHYLTRANSFERASE"/>
    <property type="match status" value="1"/>
</dbReference>
<dbReference type="AlphaFoldDB" id="A0A4R2NE94"/>
<evidence type="ECO:0000256" key="3">
    <source>
        <dbReference type="ARBA" id="ARBA00022679"/>
    </source>
</evidence>
<dbReference type="PROSITE" id="PS51679">
    <property type="entry name" value="SAM_MT_C5"/>
    <property type="match status" value="1"/>
</dbReference>
<proteinExistence type="inferred from homology"/>
<dbReference type="GO" id="GO:0003886">
    <property type="term" value="F:DNA (cytosine-5-)-methyltransferase activity"/>
    <property type="evidence" value="ECO:0007669"/>
    <property type="project" value="UniProtKB-EC"/>
</dbReference>
<dbReference type="GO" id="GO:0044027">
    <property type="term" value="P:negative regulation of gene expression via chromosomal CpG island methylation"/>
    <property type="evidence" value="ECO:0007669"/>
    <property type="project" value="TreeGrafter"/>
</dbReference>
<sequence length="437" mass="47934">MHSFQAQSNDVLSFFSGAGGFSYGFALSGLKPVCGAEVDKDACETYERNVGSDCHNVDLSSIDPGYFRRISGGRAPFAVIGGPPCQGFSTAGSRDSSDPRNRLIFNYLNIVDHLRPRWFIFENVEGLLTSGHGVAVFSLVKEFIRIGYSVRVQKVNLAAYGVPQTRKRVLIIGNSLGVDFEFPEETHSYASGKSKKHSGKPFAPTLDEALAGLPMAGKSRQEKINYSSDIPANEFDQEMRQGNNGGTLTEHFQNVDIKDAEMYSLLRAGQTMKDLPQEHWHESFKRRAFRRVQDGTPTEKRGGAPSGVKRLTGDLQSLTITGAASREFIHPHENRPLTIRECARIQTFPDAYLFSGNAASVIQQIGNAVPPLAASVFARHLEALDGKFGSGVELPRKGAARLLGYLLTEASGMSEALQKTESLLRGIQQQQLEFDEL</sequence>
<dbReference type="Gene3D" id="3.40.50.150">
    <property type="entry name" value="Vaccinia Virus protein VP39"/>
    <property type="match status" value="1"/>
</dbReference>
<dbReference type="InterPro" id="IPR029063">
    <property type="entry name" value="SAM-dependent_MTases_sf"/>
</dbReference>
<reference evidence="9 10" key="1">
    <citation type="submission" date="2019-03" db="EMBL/GenBank/DDBJ databases">
        <title>Genomic Encyclopedia of Type Strains, Phase IV (KMG-IV): sequencing the most valuable type-strain genomes for metagenomic binning, comparative biology and taxonomic classification.</title>
        <authorList>
            <person name="Goeker M."/>
        </authorList>
    </citation>
    <scope>NUCLEOTIDE SEQUENCE [LARGE SCALE GENOMIC DNA]</scope>
    <source>
        <strain evidence="9 10">DSM 1837</strain>
    </source>
</reference>
<organism evidence="9 10">
    <name type="scientific">Simplicispira metamorpha</name>
    <dbReference type="NCBI Taxonomy" id="80881"/>
    <lineage>
        <taxon>Bacteria</taxon>
        <taxon>Pseudomonadati</taxon>
        <taxon>Pseudomonadota</taxon>
        <taxon>Betaproteobacteria</taxon>
        <taxon>Burkholderiales</taxon>
        <taxon>Comamonadaceae</taxon>
        <taxon>Simplicispira</taxon>
    </lineage>
</organism>
<dbReference type="PANTHER" id="PTHR10629:SF52">
    <property type="entry name" value="DNA (CYTOSINE-5)-METHYLTRANSFERASE 1"/>
    <property type="match status" value="1"/>
</dbReference>
<dbReference type="Pfam" id="PF00145">
    <property type="entry name" value="DNA_methylase"/>
    <property type="match status" value="1"/>
</dbReference>
<keyword evidence="2 7" id="KW-0489">Methyltransferase</keyword>
<evidence type="ECO:0000256" key="4">
    <source>
        <dbReference type="ARBA" id="ARBA00022691"/>
    </source>
</evidence>
<evidence type="ECO:0000256" key="2">
    <source>
        <dbReference type="ARBA" id="ARBA00022603"/>
    </source>
</evidence>
<dbReference type="RefSeq" id="WP_119012135.1">
    <property type="nucleotide sequence ID" value="NZ_QXNC01000003.1"/>
</dbReference>
<protein>
    <recommendedName>
        <fullName evidence="1">DNA (cytosine-5-)-methyltransferase</fullName>
        <ecNumber evidence="1">2.1.1.37</ecNumber>
    </recommendedName>
</protein>
<accession>A0A4R2NE94</accession>
<evidence type="ECO:0000313" key="9">
    <source>
        <dbReference type="EMBL" id="TCP19405.1"/>
    </source>
</evidence>
<gene>
    <name evidence="9" type="ORF">EV674_10583</name>
</gene>
<keyword evidence="10" id="KW-1185">Reference proteome</keyword>
<keyword evidence="5" id="KW-0680">Restriction system</keyword>
<dbReference type="Proteomes" id="UP000295182">
    <property type="component" value="Unassembled WGS sequence"/>
</dbReference>
<dbReference type="SUPFAM" id="SSF53335">
    <property type="entry name" value="S-adenosyl-L-methionine-dependent methyltransferases"/>
    <property type="match status" value="1"/>
</dbReference>